<dbReference type="EMBL" id="QFLI01000003">
    <property type="protein sequence ID" value="PXY01745.1"/>
    <property type="molecule type" value="Genomic_DNA"/>
</dbReference>
<dbReference type="RefSeq" id="WP_110360554.1">
    <property type="nucleotide sequence ID" value="NZ_QFLI01000003.1"/>
</dbReference>
<keyword evidence="2" id="KW-1185">Reference proteome</keyword>
<evidence type="ECO:0000313" key="1">
    <source>
        <dbReference type="EMBL" id="PXY01745.1"/>
    </source>
</evidence>
<name>A0A2V3ZYL3_9BACT</name>
<dbReference type="AlphaFoldDB" id="A0A2V3ZYL3"/>
<evidence type="ECO:0000313" key="2">
    <source>
        <dbReference type="Proteomes" id="UP000248079"/>
    </source>
</evidence>
<gene>
    <name evidence="1" type="ORF">DF185_09785</name>
</gene>
<reference evidence="1 2" key="1">
    <citation type="submission" date="2018-05" db="EMBL/GenBank/DDBJ databases">
        <title>Marinifilum breve JC075T sp. nov., a marine bacterium isolated from Yongle Blue Hole in the South China Sea.</title>
        <authorList>
            <person name="Fu T."/>
        </authorList>
    </citation>
    <scope>NUCLEOTIDE SEQUENCE [LARGE SCALE GENOMIC DNA]</scope>
    <source>
        <strain evidence="1 2">JC075</strain>
    </source>
</reference>
<comment type="caution">
    <text evidence="1">The sequence shown here is derived from an EMBL/GenBank/DDBJ whole genome shotgun (WGS) entry which is preliminary data.</text>
</comment>
<evidence type="ECO:0008006" key="3">
    <source>
        <dbReference type="Google" id="ProtNLM"/>
    </source>
</evidence>
<protein>
    <recommendedName>
        <fullName evidence="3">TIR domain-containing protein</fullName>
    </recommendedName>
</protein>
<proteinExistence type="predicted"/>
<accession>A0A2V3ZYL3</accession>
<dbReference type="Proteomes" id="UP000248079">
    <property type="component" value="Unassembled WGS sequence"/>
</dbReference>
<sequence>MFKGYKLSRIDFKDNLDHYYAVGNKLFKGQSNTVKSKLDEFFLSDKSLDGVKIIDSWFPEIKANVFLSHAHRDSKEVVALSGWLYENFGIIAFIDSCVWGYGNDLIQILDNQYSRIDEKQNLYNYKKVLLSASHVHMMLSTALNSMIDKTECLIFYDTPNSIKSFESKDKTESPWIYSEIAFSEIARMRHPIRLTSQKPEIRAFKEGGKLGGIEKGLKVKYDARTKHLKDITVDHLNEWFNSGTFTSVEEALDKFYEITFPLPILIQ</sequence>
<dbReference type="OrthoDB" id="6971689at2"/>
<organism evidence="1 2">
    <name type="scientific">Marinifilum breve</name>
    <dbReference type="NCBI Taxonomy" id="2184082"/>
    <lineage>
        <taxon>Bacteria</taxon>
        <taxon>Pseudomonadati</taxon>
        <taxon>Bacteroidota</taxon>
        <taxon>Bacteroidia</taxon>
        <taxon>Marinilabiliales</taxon>
        <taxon>Marinifilaceae</taxon>
    </lineage>
</organism>